<evidence type="ECO:0000313" key="1">
    <source>
        <dbReference type="EMBL" id="KAF7400076.1"/>
    </source>
</evidence>
<reference evidence="1" key="1">
    <citation type="journal article" date="2020" name="G3 (Bethesda)">
        <title>High-Quality Assemblies for Three Invasive Social Wasps from the &lt;i&gt;Vespula&lt;/i&gt; Genus.</title>
        <authorList>
            <person name="Harrop T.W.R."/>
            <person name="Guhlin J."/>
            <person name="McLaughlin G.M."/>
            <person name="Permina E."/>
            <person name="Stockwell P."/>
            <person name="Gilligan J."/>
            <person name="Le Lec M.F."/>
            <person name="Gruber M.A.M."/>
            <person name="Quinn O."/>
            <person name="Lovegrove M."/>
            <person name="Duncan E.J."/>
            <person name="Remnant E.J."/>
            <person name="Van Eeckhoven J."/>
            <person name="Graham B."/>
            <person name="Knapp R.A."/>
            <person name="Langford K.W."/>
            <person name="Kronenberg Z."/>
            <person name="Press M.O."/>
            <person name="Eacker S.M."/>
            <person name="Wilson-Rankin E.E."/>
            <person name="Purcell J."/>
            <person name="Lester P.J."/>
            <person name="Dearden P.K."/>
        </authorList>
    </citation>
    <scope>NUCLEOTIDE SEQUENCE</scope>
    <source>
        <strain evidence="1">Volc-1</strain>
    </source>
</reference>
<protein>
    <submittedName>
        <fullName evidence="1">Uncharacterized protein</fullName>
    </submittedName>
</protein>
<gene>
    <name evidence="1" type="ORF">H0235_015813</name>
</gene>
<keyword evidence="2" id="KW-1185">Reference proteome</keyword>
<proteinExistence type="predicted"/>
<dbReference type="AlphaFoldDB" id="A0A834K6J7"/>
<comment type="caution">
    <text evidence="1">The sequence shown here is derived from an EMBL/GenBank/DDBJ whole genome shotgun (WGS) entry which is preliminary data.</text>
</comment>
<sequence length="79" mass="8425">MEDLETLEQLEYENFGIAFCGSYGEYIGKVRYRNVRKFKSSLSFPVTDKIDAAATTTRTGIAATAAATAADAGGPISVP</sequence>
<evidence type="ECO:0000313" key="2">
    <source>
        <dbReference type="Proteomes" id="UP000600918"/>
    </source>
</evidence>
<dbReference type="EMBL" id="JACSDY010000018">
    <property type="protein sequence ID" value="KAF7400076.1"/>
    <property type="molecule type" value="Genomic_DNA"/>
</dbReference>
<organism evidence="1 2">
    <name type="scientific">Vespula pensylvanica</name>
    <name type="common">Western yellow jacket</name>
    <name type="synonym">Wasp</name>
    <dbReference type="NCBI Taxonomy" id="30213"/>
    <lineage>
        <taxon>Eukaryota</taxon>
        <taxon>Metazoa</taxon>
        <taxon>Ecdysozoa</taxon>
        <taxon>Arthropoda</taxon>
        <taxon>Hexapoda</taxon>
        <taxon>Insecta</taxon>
        <taxon>Pterygota</taxon>
        <taxon>Neoptera</taxon>
        <taxon>Endopterygota</taxon>
        <taxon>Hymenoptera</taxon>
        <taxon>Apocrita</taxon>
        <taxon>Aculeata</taxon>
        <taxon>Vespoidea</taxon>
        <taxon>Vespidae</taxon>
        <taxon>Vespinae</taxon>
        <taxon>Vespula</taxon>
    </lineage>
</organism>
<dbReference type="Proteomes" id="UP000600918">
    <property type="component" value="Unassembled WGS sequence"/>
</dbReference>
<accession>A0A834K6J7</accession>
<name>A0A834K6J7_VESPE</name>